<dbReference type="PANTHER" id="PTHR33525:SF3">
    <property type="entry name" value="RIBONUCLEASE Y"/>
    <property type="match status" value="1"/>
</dbReference>
<sequence>MNAPSDRRPEMDDLLGDISGLVSPPEILVRLRQALEARDSSAHNLGNIVSQDPNLSAQVLHLANSPLYGLAHRVDTISRAVSVIGNRALYHLALAVSASQVFSRLPGGTLNLAVFWRHSVFTALLARVLAQRCRVLHPERLFVAGLLHDVGSLVLHSQRSHTLQRPLQETRGDEVQLLAEEQALLGFDHAQVGGALLELWSLPPVLQEAVACHHRPMQARRAGLEASIVHLAEALSNRSDEGSCSEFGGFAAPVDPGVWEVLEMEEEDTGTLWGEVAPQFLETLAVLLPRARA</sequence>
<accession>A0A1I4S386</accession>
<evidence type="ECO:0000313" key="2">
    <source>
        <dbReference type="EMBL" id="SFM58861.1"/>
    </source>
</evidence>
<dbReference type="RefSeq" id="WP_090486195.1">
    <property type="nucleotide sequence ID" value="NZ_FOUO01000012.1"/>
</dbReference>
<gene>
    <name evidence="2" type="ORF">SAMN05421721_11234</name>
</gene>
<dbReference type="OrthoDB" id="9770715at2"/>
<keyword evidence="3" id="KW-1185">Reference proteome</keyword>
<dbReference type="CDD" id="cd00077">
    <property type="entry name" value="HDc"/>
    <property type="match status" value="1"/>
</dbReference>
<dbReference type="Proteomes" id="UP000199556">
    <property type="component" value="Unassembled WGS sequence"/>
</dbReference>
<dbReference type="PROSITE" id="PS51833">
    <property type="entry name" value="HDOD"/>
    <property type="match status" value="1"/>
</dbReference>
<protein>
    <submittedName>
        <fullName evidence="2">HD-like signal output (HDOD) domain, no enzymatic activity</fullName>
    </submittedName>
</protein>
<dbReference type="PANTHER" id="PTHR33525">
    <property type="match status" value="1"/>
</dbReference>
<proteinExistence type="predicted"/>
<organism evidence="2 3">
    <name type="scientific">Ectothiorhodospira mobilis</name>
    <dbReference type="NCBI Taxonomy" id="195064"/>
    <lineage>
        <taxon>Bacteria</taxon>
        <taxon>Pseudomonadati</taxon>
        <taxon>Pseudomonadota</taxon>
        <taxon>Gammaproteobacteria</taxon>
        <taxon>Chromatiales</taxon>
        <taxon>Ectothiorhodospiraceae</taxon>
        <taxon>Ectothiorhodospira</taxon>
    </lineage>
</organism>
<dbReference type="InterPro" id="IPR052340">
    <property type="entry name" value="RNase_Y/CdgJ"/>
</dbReference>
<dbReference type="AlphaFoldDB" id="A0A1I4S386"/>
<dbReference type="InterPro" id="IPR003607">
    <property type="entry name" value="HD/PDEase_dom"/>
</dbReference>
<dbReference type="Pfam" id="PF08668">
    <property type="entry name" value="HDOD"/>
    <property type="match status" value="1"/>
</dbReference>
<name>A0A1I4S386_ECTMO</name>
<reference evidence="2 3" key="1">
    <citation type="submission" date="2016-10" db="EMBL/GenBank/DDBJ databases">
        <authorList>
            <person name="de Groot N.N."/>
        </authorList>
    </citation>
    <scope>NUCLEOTIDE SEQUENCE [LARGE SCALE GENOMIC DNA]</scope>
    <source>
        <strain evidence="2 3">DSM 4180</strain>
    </source>
</reference>
<feature type="domain" description="HDOD" evidence="1">
    <location>
        <begin position="21"/>
        <end position="216"/>
    </location>
</feature>
<dbReference type="EMBL" id="FOUO01000012">
    <property type="protein sequence ID" value="SFM58861.1"/>
    <property type="molecule type" value="Genomic_DNA"/>
</dbReference>
<dbReference type="SMART" id="SM00471">
    <property type="entry name" value="HDc"/>
    <property type="match status" value="1"/>
</dbReference>
<evidence type="ECO:0000259" key="1">
    <source>
        <dbReference type="PROSITE" id="PS51833"/>
    </source>
</evidence>
<dbReference type="Gene3D" id="1.10.3210.10">
    <property type="entry name" value="Hypothetical protein af1432"/>
    <property type="match status" value="1"/>
</dbReference>
<dbReference type="SUPFAM" id="SSF109604">
    <property type="entry name" value="HD-domain/PDEase-like"/>
    <property type="match status" value="1"/>
</dbReference>
<dbReference type="STRING" id="195064.SAMN05421721_11234"/>
<evidence type="ECO:0000313" key="3">
    <source>
        <dbReference type="Proteomes" id="UP000199556"/>
    </source>
</evidence>
<dbReference type="InterPro" id="IPR013976">
    <property type="entry name" value="HDOD"/>
</dbReference>